<dbReference type="AlphaFoldDB" id="G3H3P2"/>
<dbReference type="EMBL" id="JH000129">
    <property type="protein sequence ID" value="EGW05180.1"/>
    <property type="molecule type" value="Genomic_DNA"/>
</dbReference>
<accession>G3H3P2</accession>
<feature type="region of interest" description="Disordered" evidence="1">
    <location>
        <begin position="98"/>
        <end position="135"/>
    </location>
</feature>
<organism evidence="2 3">
    <name type="scientific">Cricetulus griseus</name>
    <name type="common">Chinese hamster</name>
    <name type="synonym">Cricetulus barabensis griseus</name>
    <dbReference type="NCBI Taxonomy" id="10029"/>
    <lineage>
        <taxon>Eukaryota</taxon>
        <taxon>Metazoa</taxon>
        <taxon>Chordata</taxon>
        <taxon>Craniata</taxon>
        <taxon>Vertebrata</taxon>
        <taxon>Euteleostomi</taxon>
        <taxon>Mammalia</taxon>
        <taxon>Eutheria</taxon>
        <taxon>Euarchontoglires</taxon>
        <taxon>Glires</taxon>
        <taxon>Rodentia</taxon>
        <taxon>Myomorpha</taxon>
        <taxon>Muroidea</taxon>
        <taxon>Cricetidae</taxon>
        <taxon>Cricetinae</taxon>
        <taxon>Cricetulus</taxon>
    </lineage>
</organism>
<evidence type="ECO:0000313" key="2">
    <source>
        <dbReference type="EMBL" id="EGW05180.1"/>
    </source>
</evidence>
<name>G3H3P2_CRIGR</name>
<dbReference type="Proteomes" id="UP000001075">
    <property type="component" value="Unassembled WGS sequence"/>
</dbReference>
<evidence type="ECO:0000256" key="1">
    <source>
        <dbReference type="SAM" id="MobiDB-lite"/>
    </source>
</evidence>
<feature type="compositionally biased region" description="Basic and acidic residues" evidence="1">
    <location>
        <begin position="115"/>
        <end position="135"/>
    </location>
</feature>
<sequence>MENSRTERQQYLEKLDVTHPEMCPWAEIEEKTLNELQEALEMLKAADTMCRRIQRTCKCPEGSSANLEEEMRWNTSAMVAIVGARPECPQVAAYLTSSSMESQGHVSRPSQSPEVSREFMENPKSQSEDKEKARERLVDSVHALIRALRREARRTGVLQKKLAKMKKILNMPPKEGHGFDDRRHCFHEVSKVSEAKMSIPVATISLENGHERMAYPKPACSALCLKWLMSPIENHSTCHCSVVMTS</sequence>
<protein>
    <submittedName>
        <fullName evidence="2">Uncharacterized protein</fullName>
    </submittedName>
</protein>
<feature type="compositionally biased region" description="Polar residues" evidence="1">
    <location>
        <begin position="98"/>
        <end position="114"/>
    </location>
</feature>
<evidence type="ECO:0000313" key="3">
    <source>
        <dbReference type="Proteomes" id="UP000001075"/>
    </source>
</evidence>
<proteinExistence type="predicted"/>
<reference evidence="3" key="1">
    <citation type="journal article" date="2011" name="Nat. Biotechnol.">
        <title>The genomic sequence of the Chinese hamster ovary (CHO)-K1 cell line.</title>
        <authorList>
            <person name="Xu X."/>
            <person name="Nagarajan H."/>
            <person name="Lewis N.E."/>
            <person name="Pan S."/>
            <person name="Cai Z."/>
            <person name="Liu X."/>
            <person name="Chen W."/>
            <person name="Xie M."/>
            <person name="Wang W."/>
            <person name="Hammond S."/>
            <person name="Andersen M.R."/>
            <person name="Neff N."/>
            <person name="Passarelli B."/>
            <person name="Koh W."/>
            <person name="Fan H.C."/>
            <person name="Wang J."/>
            <person name="Gui Y."/>
            <person name="Lee K.H."/>
            <person name="Betenbaugh M.J."/>
            <person name="Quake S.R."/>
            <person name="Famili I."/>
            <person name="Palsson B.O."/>
            <person name="Wang J."/>
        </authorList>
    </citation>
    <scope>NUCLEOTIDE SEQUENCE [LARGE SCALE GENOMIC DNA]</scope>
    <source>
        <strain evidence="3">CHO K1 cell line</strain>
    </source>
</reference>
<dbReference type="InParanoid" id="G3H3P2"/>
<gene>
    <name evidence="2" type="ORF">I79_004871</name>
</gene>